<keyword evidence="1" id="KW-0472">Membrane</keyword>
<dbReference type="HOGENOM" id="CLU_2803715_0_0_0"/>
<accession>A0A0S6VPG9</accession>
<evidence type="ECO:0000256" key="1">
    <source>
        <dbReference type="SAM" id="Phobius"/>
    </source>
</evidence>
<organism evidence="2">
    <name type="scientific">Candidatus Moduliflexus flocculans</name>
    <dbReference type="NCBI Taxonomy" id="1499966"/>
    <lineage>
        <taxon>Bacteria</taxon>
        <taxon>Candidatus Moduliflexota</taxon>
        <taxon>Candidatus Moduliflexia</taxon>
        <taxon>Candidatus Moduliflexales</taxon>
        <taxon>Candidatus Moduliflexaceae</taxon>
    </lineage>
</organism>
<keyword evidence="1" id="KW-1133">Transmembrane helix</keyword>
<evidence type="ECO:0000313" key="3">
    <source>
        <dbReference type="Proteomes" id="UP000030700"/>
    </source>
</evidence>
<feature type="transmembrane region" description="Helical" evidence="1">
    <location>
        <begin position="15"/>
        <end position="34"/>
    </location>
</feature>
<reference evidence="2" key="1">
    <citation type="journal article" date="2015" name="PeerJ">
        <title>First genomic representation of candidate bacterial phylum KSB3 points to enhanced environmental sensing as a trigger of wastewater bulking.</title>
        <authorList>
            <person name="Sekiguchi Y."/>
            <person name="Ohashi A."/>
            <person name="Parks D.H."/>
            <person name="Yamauchi T."/>
            <person name="Tyson G.W."/>
            <person name="Hugenholtz P."/>
        </authorList>
    </citation>
    <scope>NUCLEOTIDE SEQUENCE [LARGE SCALE GENOMIC DNA]</scope>
</reference>
<name>A0A0S6VPG9_9BACT</name>
<proteinExistence type="predicted"/>
<sequence length="67" mass="8175">MAFIPLCHEKIETMFTLFISSAVALTIFAMLSFFKKEHFDPDDWADRKEYQKFWREIESWKNPVRWA</sequence>
<protein>
    <submittedName>
        <fullName evidence="2">Uncharacterized protein</fullName>
    </submittedName>
</protein>
<gene>
    <name evidence="2" type="ORF">U14_00206</name>
</gene>
<dbReference type="EMBL" id="DF820455">
    <property type="protein sequence ID" value="GAK48989.1"/>
    <property type="molecule type" value="Genomic_DNA"/>
</dbReference>
<keyword evidence="3" id="KW-1185">Reference proteome</keyword>
<evidence type="ECO:0000313" key="2">
    <source>
        <dbReference type="EMBL" id="GAK48989.1"/>
    </source>
</evidence>
<dbReference type="AlphaFoldDB" id="A0A0S6VPG9"/>
<dbReference type="Proteomes" id="UP000030700">
    <property type="component" value="Unassembled WGS sequence"/>
</dbReference>
<keyword evidence="1" id="KW-0812">Transmembrane</keyword>